<organism evidence="2 3">
    <name type="scientific">Aureliella helgolandensis</name>
    <dbReference type="NCBI Taxonomy" id="2527968"/>
    <lineage>
        <taxon>Bacteria</taxon>
        <taxon>Pseudomonadati</taxon>
        <taxon>Planctomycetota</taxon>
        <taxon>Planctomycetia</taxon>
        <taxon>Pirellulales</taxon>
        <taxon>Pirellulaceae</taxon>
        <taxon>Aureliella</taxon>
    </lineage>
</organism>
<name>A0A518GDF6_9BACT</name>
<accession>A0A518GDF6</accession>
<proteinExistence type="predicted"/>
<reference evidence="2 3" key="1">
    <citation type="submission" date="2019-02" db="EMBL/GenBank/DDBJ databases">
        <title>Deep-cultivation of Planctomycetes and their phenomic and genomic characterization uncovers novel biology.</title>
        <authorList>
            <person name="Wiegand S."/>
            <person name="Jogler M."/>
            <person name="Boedeker C."/>
            <person name="Pinto D."/>
            <person name="Vollmers J."/>
            <person name="Rivas-Marin E."/>
            <person name="Kohn T."/>
            <person name="Peeters S.H."/>
            <person name="Heuer A."/>
            <person name="Rast P."/>
            <person name="Oberbeckmann S."/>
            <person name="Bunk B."/>
            <person name="Jeske O."/>
            <person name="Meyerdierks A."/>
            <person name="Storesund J.E."/>
            <person name="Kallscheuer N."/>
            <person name="Luecker S."/>
            <person name="Lage O.M."/>
            <person name="Pohl T."/>
            <person name="Merkel B.J."/>
            <person name="Hornburger P."/>
            <person name="Mueller R.-W."/>
            <person name="Bruemmer F."/>
            <person name="Labrenz M."/>
            <person name="Spormann A.M."/>
            <person name="Op den Camp H."/>
            <person name="Overmann J."/>
            <person name="Amann R."/>
            <person name="Jetten M.S.M."/>
            <person name="Mascher T."/>
            <person name="Medema M.H."/>
            <person name="Devos D.P."/>
            <person name="Kaster A.-K."/>
            <person name="Ovreas L."/>
            <person name="Rohde M."/>
            <person name="Galperin M.Y."/>
            <person name="Jogler C."/>
        </authorList>
    </citation>
    <scope>NUCLEOTIDE SEQUENCE [LARGE SCALE GENOMIC DNA]</scope>
    <source>
        <strain evidence="2 3">Q31a</strain>
    </source>
</reference>
<dbReference type="AlphaFoldDB" id="A0A518GDF6"/>
<feature type="transmembrane region" description="Helical" evidence="1">
    <location>
        <begin position="157"/>
        <end position="174"/>
    </location>
</feature>
<keyword evidence="1" id="KW-0812">Transmembrane</keyword>
<feature type="transmembrane region" description="Helical" evidence="1">
    <location>
        <begin position="376"/>
        <end position="393"/>
    </location>
</feature>
<feature type="transmembrane region" description="Helical" evidence="1">
    <location>
        <begin position="405"/>
        <end position="426"/>
    </location>
</feature>
<sequence>MRSPSRAHLRLHRNVTWWGAIGSVGGLAVAIAALISCFTPFVPLVHDEFAYLLAADTLLQGRLANPTPEIWQPFQSFHILLEPTYAAKYPLATGIATALGQLLCGMPVAGSWLSAGLCAVSLTWMLGGIVSRRWAVAGGLIVALHPAMQVIWSQSLIYGWITAAGCGLLTGAVFRLRRRFQFSVALAGGCGVALLALSRPYEGLVTTCMSAGMLWFLWTPRAFSQRLIRSVFVAVSAAPPIAAALVLIGMHNLAVTGSIATLPYQLHEAQYGVAPLFIFQSVQIPEMAQGGDLPAVVDAYHREWSLNSYTSRLGILGWLRGWGAYAKIIMLFWGWLAALSLLMIPWWGRFRVGRCLAFCMAGHLLASSFVCWDFPHYIAAIMPWLLCWAVLALRRVASWGRHSGLFGAAHVVIAWLAIQFILLVMLTGQVRHSTSRLWGLERQKIMSSLERQGGKHLVLVHYADDHHGQYEWVYNLADLDSQSVLWARGERDDWNRRMEMKYGSERTQWELYADERPPRLQLLSAIAEEKEELAH</sequence>
<gene>
    <name evidence="2" type="ORF">Q31a_50030</name>
</gene>
<evidence type="ECO:0008006" key="4">
    <source>
        <dbReference type="Google" id="ProtNLM"/>
    </source>
</evidence>
<dbReference type="OrthoDB" id="269527at2"/>
<feature type="transmembrane region" description="Helical" evidence="1">
    <location>
        <begin position="134"/>
        <end position="151"/>
    </location>
</feature>
<feature type="transmembrane region" description="Helical" evidence="1">
    <location>
        <begin position="20"/>
        <end position="42"/>
    </location>
</feature>
<dbReference type="EMBL" id="CP036298">
    <property type="protein sequence ID" value="QDV26629.1"/>
    <property type="molecule type" value="Genomic_DNA"/>
</dbReference>
<dbReference type="KEGG" id="ahel:Q31a_50030"/>
<protein>
    <recommendedName>
        <fullName evidence="4">Glycosyltransferase RgtA/B/C/D-like domain-containing protein</fullName>
    </recommendedName>
</protein>
<feature type="transmembrane region" description="Helical" evidence="1">
    <location>
        <begin position="231"/>
        <end position="254"/>
    </location>
</feature>
<feature type="transmembrane region" description="Helical" evidence="1">
    <location>
        <begin position="109"/>
        <end position="127"/>
    </location>
</feature>
<feature type="transmembrane region" description="Helical" evidence="1">
    <location>
        <begin position="203"/>
        <end position="219"/>
    </location>
</feature>
<dbReference type="Proteomes" id="UP000318017">
    <property type="component" value="Chromosome"/>
</dbReference>
<keyword evidence="3" id="KW-1185">Reference proteome</keyword>
<keyword evidence="1" id="KW-0472">Membrane</keyword>
<dbReference type="RefSeq" id="WP_145082878.1">
    <property type="nucleotide sequence ID" value="NZ_CP036298.1"/>
</dbReference>
<evidence type="ECO:0000256" key="1">
    <source>
        <dbReference type="SAM" id="Phobius"/>
    </source>
</evidence>
<feature type="transmembrane region" description="Helical" evidence="1">
    <location>
        <begin position="322"/>
        <end position="344"/>
    </location>
</feature>
<keyword evidence="1" id="KW-1133">Transmembrane helix</keyword>
<evidence type="ECO:0000313" key="3">
    <source>
        <dbReference type="Proteomes" id="UP000318017"/>
    </source>
</evidence>
<feature type="transmembrane region" description="Helical" evidence="1">
    <location>
        <begin position="181"/>
        <end position="197"/>
    </location>
</feature>
<evidence type="ECO:0000313" key="2">
    <source>
        <dbReference type="EMBL" id="QDV26629.1"/>
    </source>
</evidence>